<feature type="non-terminal residue" evidence="10">
    <location>
        <position position="1"/>
    </location>
</feature>
<keyword evidence="4" id="KW-0234">DNA repair</keyword>
<evidence type="ECO:0000259" key="8">
    <source>
        <dbReference type="Pfam" id="PF09302"/>
    </source>
</evidence>
<dbReference type="InterPro" id="IPR038051">
    <property type="entry name" value="XRCC4-like_N_sf"/>
</dbReference>
<dbReference type="Proteomes" id="UP000799776">
    <property type="component" value="Unassembled WGS sequence"/>
</dbReference>
<accession>A0A9P4LYL3</accession>
<gene>
    <name evidence="10" type="ORF">K490DRAFT_11155</name>
</gene>
<keyword evidence="11" id="KW-1185">Reference proteome</keyword>
<dbReference type="OrthoDB" id="2155935at2759"/>
<dbReference type="GO" id="GO:0045027">
    <property type="term" value="F:DNA end binding"/>
    <property type="evidence" value="ECO:0007669"/>
    <property type="project" value="TreeGrafter"/>
</dbReference>
<dbReference type="InterPro" id="IPR015381">
    <property type="entry name" value="XLF-like_N"/>
</dbReference>
<evidence type="ECO:0000256" key="5">
    <source>
        <dbReference type="ARBA" id="ARBA00023242"/>
    </source>
</evidence>
<dbReference type="AlphaFoldDB" id="A0A9P4LYL3"/>
<evidence type="ECO:0000313" key="11">
    <source>
        <dbReference type="Proteomes" id="UP000799776"/>
    </source>
</evidence>
<dbReference type="GO" id="GO:0032807">
    <property type="term" value="C:DNA ligase IV complex"/>
    <property type="evidence" value="ECO:0007669"/>
    <property type="project" value="TreeGrafter"/>
</dbReference>
<evidence type="ECO:0000256" key="7">
    <source>
        <dbReference type="ARBA" id="ARBA00044529"/>
    </source>
</evidence>
<keyword evidence="2" id="KW-0227">DNA damage</keyword>
<comment type="caution">
    <text evidence="10">The sequence shown here is derived from an EMBL/GenBank/DDBJ whole genome shotgun (WGS) entry which is preliminary data.</text>
</comment>
<organism evidence="10 11">
    <name type="scientific">Saccharata proteae CBS 121410</name>
    <dbReference type="NCBI Taxonomy" id="1314787"/>
    <lineage>
        <taxon>Eukaryota</taxon>
        <taxon>Fungi</taxon>
        <taxon>Dikarya</taxon>
        <taxon>Ascomycota</taxon>
        <taxon>Pezizomycotina</taxon>
        <taxon>Dothideomycetes</taxon>
        <taxon>Dothideomycetes incertae sedis</taxon>
        <taxon>Botryosphaeriales</taxon>
        <taxon>Saccharataceae</taxon>
        <taxon>Saccharata</taxon>
    </lineage>
</organism>
<proteinExistence type="inferred from homology"/>
<dbReference type="CDD" id="cd22285">
    <property type="entry name" value="HD_XLF_N"/>
    <property type="match status" value="1"/>
</dbReference>
<reference evidence="10" key="1">
    <citation type="journal article" date="2020" name="Stud. Mycol.">
        <title>101 Dothideomycetes genomes: a test case for predicting lifestyles and emergence of pathogens.</title>
        <authorList>
            <person name="Haridas S."/>
            <person name="Albert R."/>
            <person name="Binder M."/>
            <person name="Bloem J."/>
            <person name="Labutti K."/>
            <person name="Salamov A."/>
            <person name="Andreopoulos B."/>
            <person name="Baker S."/>
            <person name="Barry K."/>
            <person name="Bills G."/>
            <person name="Bluhm B."/>
            <person name="Cannon C."/>
            <person name="Castanera R."/>
            <person name="Culley D."/>
            <person name="Daum C."/>
            <person name="Ezra D."/>
            <person name="Gonzalez J."/>
            <person name="Henrissat B."/>
            <person name="Kuo A."/>
            <person name="Liang C."/>
            <person name="Lipzen A."/>
            <person name="Lutzoni F."/>
            <person name="Magnuson J."/>
            <person name="Mondo S."/>
            <person name="Nolan M."/>
            <person name="Ohm R."/>
            <person name="Pangilinan J."/>
            <person name="Park H.-J."/>
            <person name="Ramirez L."/>
            <person name="Alfaro M."/>
            <person name="Sun H."/>
            <person name="Tritt A."/>
            <person name="Yoshinaga Y."/>
            <person name="Zwiers L.-H."/>
            <person name="Turgeon B."/>
            <person name="Goodwin S."/>
            <person name="Spatafora J."/>
            <person name="Crous P."/>
            <person name="Grigoriev I."/>
        </authorList>
    </citation>
    <scope>NUCLEOTIDE SEQUENCE</scope>
    <source>
        <strain evidence="10">CBS 121410</strain>
    </source>
</reference>
<dbReference type="PANTHER" id="PTHR32235:SF1">
    <property type="entry name" value="NON-HOMOLOGOUS END-JOINING FACTOR 1"/>
    <property type="match status" value="1"/>
</dbReference>
<evidence type="ECO:0000256" key="2">
    <source>
        <dbReference type="ARBA" id="ARBA00022763"/>
    </source>
</evidence>
<evidence type="ECO:0000256" key="1">
    <source>
        <dbReference type="ARBA" id="ARBA00004123"/>
    </source>
</evidence>
<dbReference type="PANTHER" id="PTHR32235">
    <property type="entry name" value="NON-HOMOLOGOUS END-JOINING FACTOR 1"/>
    <property type="match status" value="1"/>
</dbReference>
<dbReference type="Pfam" id="PF09302">
    <property type="entry name" value="XLF"/>
    <property type="match status" value="1"/>
</dbReference>
<evidence type="ECO:0000256" key="4">
    <source>
        <dbReference type="ARBA" id="ARBA00023204"/>
    </source>
</evidence>
<evidence type="ECO:0000256" key="3">
    <source>
        <dbReference type="ARBA" id="ARBA00023125"/>
    </source>
</evidence>
<dbReference type="Pfam" id="PF21928">
    <property type="entry name" value="XLF_CC"/>
    <property type="match status" value="1"/>
</dbReference>
<dbReference type="EMBL" id="ML978713">
    <property type="protein sequence ID" value="KAF2090010.1"/>
    <property type="molecule type" value="Genomic_DNA"/>
</dbReference>
<evidence type="ECO:0000259" key="9">
    <source>
        <dbReference type="Pfam" id="PF21928"/>
    </source>
</evidence>
<sequence length="196" mass="21514">PPLFVKCHFDSAQYIVQLTDLGKMWEERLGSPDIVKRALEKDTSIDPSEDAQQFKILLDNLQNAIAGTEGTSRQLACSANVLTLRLSAPLPAPLDAVQWDVHLRPCTSQALSRCVVQPLLDASLSQKSHIDDLVKCLNAKDHVISKLLDKLETAGMDASSIFPGAAGLKPTKHATVRDQAGRYVSGLSPFDERQWR</sequence>
<evidence type="ECO:0000313" key="10">
    <source>
        <dbReference type="EMBL" id="KAF2090010.1"/>
    </source>
</evidence>
<protein>
    <recommendedName>
        <fullName evidence="7">Non-homologous end-joining factor 1</fullName>
    </recommendedName>
</protein>
<dbReference type="InterPro" id="IPR052287">
    <property type="entry name" value="NHEJ_factor"/>
</dbReference>
<evidence type="ECO:0000256" key="6">
    <source>
        <dbReference type="ARBA" id="ARBA00025747"/>
    </source>
</evidence>
<keyword evidence="5" id="KW-0539">Nucleus</keyword>
<feature type="non-terminal residue" evidence="10">
    <location>
        <position position="196"/>
    </location>
</feature>
<comment type="similarity">
    <text evidence="6">Belongs to the XRCC4-XLF family. XLF subfamily.</text>
</comment>
<dbReference type="Gene3D" id="2.170.210.10">
    <property type="entry name" value="DNA double-strand break repair and VJ recombination XRCC4, N-terminal"/>
    <property type="match status" value="1"/>
</dbReference>
<comment type="subcellular location">
    <subcellularLocation>
        <location evidence="1">Nucleus</location>
    </subcellularLocation>
</comment>
<dbReference type="GO" id="GO:0006303">
    <property type="term" value="P:double-strand break repair via nonhomologous end joining"/>
    <property type="evidence" value="ECO:0007669"/>
    <property type="project" value="TreeGrafter"/>
</dbReference>
<name>A0A9P4LYL3_9PEZI</name>
<keyword evidence="3" id="KW-0238">DNA-binding</keyword>
<feature type="domain" description="XLF-like N-terminal" evidence="8">
    <location>
        <begin position="1"/>
        <end position="104"/>
    </location>
</feature>
<dbReference type="InterPro" id="IPR053829">
    <property type="entry name" value="XLF-like_CC"/>
</dbReference>
<feature type="domain" description="XLF-like coiled-coil region" evidence="9">
    <location>
        <begin position="108"/>
        <end position="159"/>
    </location>
</feature>